<dbReference type="Gene3D" id="3.30.70.1070">
    <property type="entry name" value="Sporulation related repeat"/>
    <property type="match status" value="1"/>
</dbReference>
<dbReference type="InterPro" id="IPR012997">
    <property type="entry name" value="RplA"/>
</dbReference>
<protein>
    <recommendedName>
        <fullName evidence="4">Endolytic peptidoglycan transglycosylase RlpA</fullName>
        <ecNumber evidence="4">4.2.2.-</ecNumber>
    </recommendedName>
</protein>
<evidence type="ECO:0000256" key="5">
    <source>
        <dbReference type="RuleBase" id="RU003495"/>
    </source>
</evidence>
<dbReference type="EMBL" id="JBCGCU010000007">
    <property type="protein sequence ID" value="MEM0515409.1"/>
    <property type="molecule type" value="Genomic_DNA"/>
</dbReference>
<feature type="signal peptide" evidence="6">
    <location>
        <begin position="1"/>
        <end position="17"/>
    </location>
</feature>
<keyword evidence="4" id="KW-0472">Membrane</keyword>
<dbReference type="PROSITE" id="PS51257">
    <property type="entry name" value="PROKAR_LIPOPROTEIN"/>
    <property type="match status" value="1"/>
</dbReference>
<dbReference type="PANTHER" id="PTHR34183:SF1">
    <property type="entry name" value="ENDOLYTIC PEPTIDOGLYCAN TRANSGLYCOSYLASE RLPA"/>
    <property type="match status" value="1"/>
</dbReference>
<dbReference type="EC" id="4.2.2.-" evidence="4"/>
<dbReference type="InterPro" id="IPR036908">
    <property type="entry name" value="RlpA-like_sf"/>
</dbReference>
<comment type="similarity">
    <text evidence="4 5">Belongs to the RlpA family.</text>
</comment>
<dbReference type="SUPFAM" id="SSF50685">
    <property type="entry name" value="Barwin-like endoglucanases"/>
    <property type="match status" value="1"/>
</dbReference>
<reference evidence="8 9" key="1">
    <citation type="submission" date="2024-03" db="EMBL/GenBank/DDBJ databases">
        <title>Pseudoalteromonas qingdaonensis sp. nov., isolated from the intestines of marine benthic organisms.</title>
        <authorList>
            <person name="Lin X."/>
            <person name="Fang S."/>
            <person name="Hu X."/>
        </authorList>
    </citation>
    <scope>NUCLEOTIDE SEQUENCE [LARGE SCALE GENOMIC DNA]</scope>
    <source>
        <strain evidence="8 9">YIC-827</strain>
    </source>
</reference>
<dbReference type="CDD" id="cd22268">
    <property type="entry name" value="DPBB_RlpA-like"/>
    <property type="match status" value="1"/>
</dbReference>
<keyword evidence="4" id="KW-0564">Palmitate</keyword>
<proteinExistence type="inferred from homology"/>
<evidence type="ECO:0000313" key="9">
    <source>
        <dbReference type="Proteomes" id="UP001447008"/>
    </source>
</evidence>
<dbReference type="InterPro" id="IPR009009">
    <property type="entry name" value="RlpA-like_DPBB"/>
</dbReference>
<feature type="domain" description="SPOR" evidence="7">
    <location>
        <begin position="182"/>
        <end position="259"/>
    </location>
</feature>
<dbReference type="InterPro" id="IPR034718">
    <property type="entry name" value="RlpA"/>
</dbReference>
<accession>A0ABU9MVV5</accession>
<evidence type="ECO:0000256" key="1">
    <source>
        <dbReference type="ARBA" id="ARBA00022729"/>
    </source>
</evidence>
<evidence type="ECO:0000313" key="8">
    <source>
        <dbReference type="EMBL" id="MEM0515409.1"/>
    </source>
</evidence>
<name>A0ABU9MVV5_9GAMM</name>
<evidence type="ECO:0000256" key="2">
    <source>
        <dbReference type="ARBA" id="ARBA00023239"/>
    </source>
</evidence>
<comment type="caution">
    <text evidence="8">The sequence shown here is derived from an EMBL/GenBank/DDBJ whole genome shotgun (WGS) entry which is preliminary data.</text>
</comment>
<dbReference type="InterPro" id="IPR036680">
    <property type="entry name" value="SPOR-like_sf"/>
</dbReference>
<dbReference type="PROSITE" id="PS51724">
    <property type="entry name" value="SPOR"/>
    <property type="match status" value="1"/>
</dbReference>
<dbReference type="Pfam" id="PF03330">
    <property type="entry name" value="DPBB_1"/>
    <property type="match status" value="1"/>
</dbReference>
<gene>
    <name evidence="4" type="primary">rlpA</name>
    <name evidence="8" type="ORF">WCN91_08170</name>
</gene>
<keyword evidence="3 4" id="KW-0961">Cell wall biogenesis/degradation</keyword>
<keyword evidence="9" id="KW-1185">Reference proteome</keyword>
<comment type="function">
    <text evidence="4">Lytic transglycosylase with a strong preference for naked glycan strands that lack stem peptides.</text>
</comment>
<dbReference type="RefSeq" id="WP_342678015.1">
    <property type="nucleotide sequence ID" value="NZ_JBCGCU010000007.1"/>
</dbReference>
<comment type="subcellular location">
    <subcellularLocation>
        <location evidence="4">Cell membrane</location>
        <topology evidence="4">Lipid-anchor</topology>
    </subcellularLocation>
</comment>
<keyword evidence="4" id="KW-1003">Cell membrane</keyword>
<organism evidence="8 9">
    <name type="scientific">Pseudoalteromonas qingdaonensis</name>
    <dbReference type="NCBI Taxonomy" id="3131913"/>
    <lineage>
        <taxon>Bacteria</taxon>
        <taxon>Pseudomonadati</taxon>
        <taxon>Pseudomonadota</taxon>
        <taxon>Gammaproteobacteria</taxon>
        <taxon>Alteromonadales</taxon>
        <taxon>Pseudoalteromonadaceae</taxon>
        <taxon>Pseudoalteromonas</taxon>
    </lineage>
</organism>
<evidence type="ECO:0000256" key="3">
    <source>
        <dbReference type="ARBA" id="ARBA00023316"/>
    </source>
</evidence>
<dbReference type="NCBIfam" id="TIGR00413">
    <property type="entry name" value="rlpA"/>
    <property type="match status" value="1"/>
</dbReference>
<keyword evidence="4" id="KW-0449">Lipoprotein</keyword>
<dbReference type="SUPFAM" id="SSF110997">
    <property type="entry name" value="Sporulation related repeat"/>
    <property type="match status" value="1"/>
</dbReference>
<evidence type="ECO:0000256" key="4">
    <source>
        <dbReference type="HAMAP-Rule" id="MF_02071"/>
    </source>
</evidence>
<keyword evidence="2 4" id="KW-0456">Lyase</keyword>
<keyword evidence="1 6" id="KW-0732">Signal</keyword>
<dbReference type="Proteomes" id="UP001447008">
    <property type="component" value="Unassembled WGS sequence"/>
</dbReference>
<feature type="chain" id="PRO_5045963349" description="Endolytic peptidoglycan transglycosylase RlpA" evidence="6">
    <location>
        <begin position="18"/>
        <end position="263"/>
    </location>
</feature>
<sequence>MALRALFIVLLSFIITACSSPGSAPSKGQAGRYQMEHDAAPLRHPSDLELQDAVVTDEAKSAAANRPYQVRGKHYVPMFDETGFTQSGIASWYGRKFHGYHTSNGEVYDMFAMTAAHKTLPLPSFVRVTNIDNGQSVVVRVNDRGPFHEDRIIDLSYAAAYKLGYHLKGTAKVKLEAITLADAKPRTKYIQVAAGSQLANIQALALQLEQDYHVPTHIKQHQDGIFRLRLGPISDEQQAKTLLEQLKSTRFAQAFLLYDDQAL</sequence>
<dbReference type="HAMAP" id="MF_02071">
    <property type="entry name" value="RlpA"/>
    <property type="match status" value="1"/>
</dbReference>
<dbReference type="PANTHER" id="PTHR34183">
    <property type="entry name" value="ENDOLYTIC PEPTIDOGLYCAN TRANSGLYCOSYLASE RLPA"/>
    <property type="match status" value="1"/>
</dbReference>
<dbReference type="InterPro" id="IPR007730">
    <property type="entry name" value="SPOR-like_dom"/>
</dbReference>
<dbReference type="Pfam" id="PF05036">
    <property type="entry name" value="SPOR"/>
    <property type="match status" value="1"/>
</dbReference>
<dbReference type="Gene3D" id="2.40.40.10">
    <property type="entry name" value="RlpA-like domain"/>
    <property type="match status" value="1"/>
</dbReference>
<evidence type="ECO:0000256" key="6">
    <source>
        <dbReference type="SAM" id="SignalP"/>
    </source>
</evidence>
<evidence type="ECO:0000259" key="7">
    <source>
        <dbReference type="PROSITE" id="PS51724"/>
    </source>
</evidence>